<feature type="domain" description="HTH marR-type" evidence="5">
    <location>
        <begin position="8"/>
        <end position="139"/>
    </location>
</feature>
<evidence type="ECO:0000259" key="5">
    <source>
        <dbReference type="PROSITE" id="PS50995"/>
    </source>
</evidence>
<keyword evidence="7" id="KW-1185">Reference proteome</keyword>
<dbReference type="SUPFAM" id="SSF46785">
    <property type="entry name" value="Winged helix' DNA-binding domain"/>
    <property type="match status" value="1"/>
</dbReference>
<dbReference type="GO" id="GO:0003700">
    <property type="term" value="F:DNA-binding transcription factor activity"/>
    <property type="evidence" value="ECO:0007669"/>
    <property type="project" value="InterPro"/>
</dbReference>
<dbReference type="InterPro" id="IPR011991">
    <property type="entry name" value="ArsR-like_HTH"/>
</dbReference>
<dbReference type="InterPro" id="IPR023187">
    <property type="entry name" value="Tscrpt_reg_MarR-type_CS"/>
</dbReference>
<comment type="caution">
    <text evidence="6">The sequence shown here is derived from an EMBL/GenBank/DDBJ whole genome shotgun (WGS) entry which is preliminary data.</text>
</comment>
<dbReference type="InterPro" id="IPR000835">
    <property type="entry name" value="HTH_MarR-typ"/>
</dbReference>
<protein>
    <submittedName>
        <fullName evidence="6">MarR family transcriptional regulator</fullName>
    </submittedName>
</protein>
<keyword evidence="2" id="KW-0238">DNA-binding</keyword>
<dbReference type="PRINTS" id="PR00598">
    <property type="entry name" value="HTHMARR"/>
</dbReference>
<keyword evidence="3" id="KW-0804">Transcription</keyword>
<dbReference type="CDD" id="cd00090">
    <property type="entry name" value="HTH_ARSR"/>
    <property type="match status" value="1"/>
</dbReference>
<dbReference type="GO" id="GO:0003677">
    <property type="term" value="F:DNA binding"/>
    <property type="evidence" value="ECO:0007669"/>
    <property type="project" value="UniProtKB-KW"/>
</dbReference>
<evidence type="ECO:0000256" key="1">
    <source>
        <dbReference type="ARBA" id="ARBA00023015"/>
    </source>
</evidence>
<evidence type="ECO:0000313" key="6">
    <source>
        <dbReference type="EMBL" id="NKY31713.1"/>
    </source>
</evidence>
<evidence type="ECO:0000313" key="7">
    <source>
        <dbReference type="Proteomes" id="UP000565715"/>
    </source>
</evidence>
<dbReference type="Proteomes" id="UP000565715">
    <property type="component" value="Unassembled WGS sequence"/>
</dbReference>
<dbReference type="SMART" id="SM00347">
    <property type="entry name" value="HTH_MARR"/>
    <property type="match status" value="1"/>
</dbReference>
<accession>A0A846XAN9</accession>
<evidence type="ECO:0000256" key="4">
    <source>
        <dbReference type="SAM" id="MobiDB-lite"/>
    </source>
</evidence>
<dbReference type="Gene3D" id="1.10.10.10">
    <property type="entry name" value="Winged helix-like DNA-binding domain superfamily/Winged helix DNA-binding domain"/>
    <property type="match status" value="1"/>
</dbReference>
<evidence type="ECO:0000256" key="3">
    <source>
        <dbReference type="ARBA" id="ARBA00023163"/>
    </source>
</evidence>
<dbReference type="PROSITE" id="PS50995">
    <property type="entry name" value="HTH_MARR_2"/>
    <property type="match status" value="1"/>
</dbReference>
<dbReference type="EMBL" id="JAAXOO010000001">
    <property type="protein sequence ID" value="NKY31713.1"/>
    <property type="molecule type" value="Genomic_DNA"/>
</dbReference>
<dbReference type="Pfam" id="PF01047">
    <property type="entry name" value="MarR"/>
    <property type="match status" value="1"/>
</dbReference>
<sequence>MPISSETAQHLLGEMFHIGRALRSALFLTEAGQLPPGGLAVLTTLDASGPCRQVDLAADMRITQSALSRHITELVAAGYIVRRADPSDGRAALVQLTGEGVDLLNRARQAHTRHLQETLDDWSEDDAEQTYLAVRRLRNSLNARSRCASTSENPQVPKERTDV</sequence>
<keyword evidence="1" id="KW-0805">Transcription regulation</keyword>
<evidence type="ECO:0000256" key="2">
    <source>
        <dbReference type="ARBA" id="ARBA00023125"/>
    </source>
</evidence>
<dbReference type="InterPro" id="IPR036388">
    <property type="entry name" value="WH-like_DNA-bd_sf"/>
</dbReference>
<name>A0A846XAN9_9NOCA</name>
<dbReference type="PROSITE" id="PS01117">
    <property type="entry name" value="HTH_MARR_1"/>
    <property type="match status" value="1"/>
</dbReference>
<dbReference type="InterPro" id="IPR036390">
    <property type="entry name" value="WH_DNA-bd_sf"/>
</dbReference>
<feature type="region of interest" description="Disordered" evidence="4">
    <location>
        <begin position="144"/>
        <end position="163"/>
    </location>
</feature>
<proteinExistence type="predicted"/>
<dbReference type="AlphaFoldDB" id="A0A846XAN9"/>
<gene>
    <name evidence="6" type="ORF">HGA13_01300</name>
</gene>
<dbReference type="PANTHER" id="PTHR39515">
    <property type="entry name" value="CONSERVED PROTEIN"/>
    <property type="match status" value="1"/>
</dbReference>
<dbReference type="PANTHER" id="PTHR39515:SF2">
    <property type="entry name" value="HTH-TYPE TRANSCRIPTIONAL REGULATOR RV0880"/>
    <property type="match status" value="1"/>
</dbReference>
<dbReference type="RefSeq" id="WP_068035244.1">
    <property type="nucleotide sequence ID" value="NZ_JAAXOO010000001.1"/>
</dbReference>
<organism evidence="6 7">
    <name type="scientific">Nocardia speluncae</name>
    <dbReference type="NCBI Taxonomy" id="419477"/>
    <lineage>
        <taxon>Bacteria</taxon>
        <taxon>Bacillati</taxon>
        <taxon>Actinomycetota</taxon>
        <taxon>Actinomycetes</taxon>
        <taxon>Mycobacteriales</taxon>
        <taxon>Nocardiaceae</taxon>
        <taxon>Nocardia</taxon>
    </lineage>
</organism>
<reference evidence="6 7" key="1">
    <citation type="submission" date="2020-04" db="EMBL/GenBank/DDBJ databases">
        <title>MicrobeNet Type strains.</title>
        <authorList>
            <person name="Nicholson A.C."/>
        </authorList>
    </citation>
    <scope>NUCLEOTIDE SEQUENCE [LARGE SCALE GENOMIC DNA]</scope>
    <source>
        <strain evidence="6 7">DSM 45078</strain>
    </source>
</reference>
<dbReference type="InterPro" id="IPR052526">
    <property type="entry name" value="HTH-type_Bedaq_tolerance"/>
</dbReference>